<dbReference type="Gene3D" id="3.20.20.80">
    <property type="entry name" value="Glycosidases"/>
    <property type="match status" value="1"/>
</dbReference>
<protein>
    <submittedName>
        <fullName evidence="3">Aamy domain-containing protein</fullName>
    </submittedName>
</protein>
<organism evidence="2 3">
    <name type="scientific">Heterorhabditis bacteriophora</name>
    <name type="common">Entomopathogenic nematode worm</name>
    <dbReference type="NCBI Taxonomy" id="37862"/>
    <lineage>
        <taxon>Eukaryota</taxon>
        <taxon>Metazoa</taxon>
        <taxon>Ecdysozoa</taxon>
        <taxon>Nematoda</taxon>
        <taxon>Chromadorea</taxon>
        <taxon>Rhabditida</taxon>
        <taxon>Rhabditina</taxon>
        <taxon>Rhabditomorpha</taxon>
        <taxon>Strongyloidea</taxon>
        <taxon>Heterorhabditidae</taxon>
        <taxon>Heterorhabditis</taxon>
    </lineage>
</organism>
<evidence type="ECO:0000259" key="1">
    <source>
        <dbReference type="SMART" id="SM00642"/>
    </source>
</evidence>
<reference evidence="3" key="1">
    <citation type="submission" date="2016-11" db="UniProtKB">
        <authorList>
            <consortium name="WormBaseParasite"/>
        </authorList>
    </citation>
    <scope>IDENTIFICATION</scope>
</reference>
<dbReference type="Proteomes" id="UP000095283">
    <property type="component" value="Unplaced"/>
</dbReference>
<dbReference type="InterPro" id="IPR006047">
    <property type="entry name" value="GH13_cat_dom"/>
</dbReference>
<name>A0A1I7WIM6_HETBA</name>
<dbReference type="SUPFAM" id="SSF51445">
    <property type="entry name" value="(Trans)glycosidases"/>
    <property type="match status" value="1"/>
</dbReference>
<evidence type="ECO:0000313" key="2">
    <source>
        <dbReference type="Proteomes" id="UP000095283"/>
    </source>
</evidence>
<dbReference type="AlphaFoldDB" id="A0A1I7WIM6"/>
<accession>A0A1I7WIM6</accession>
<keyword evidence="2" id="KW-1185">Reference proteome</keyword>
<proteinExistence type="predicted"/>
<dbReference type="WBParaSite" id="Hba_04852">
    <property type="protein sequence ID" value="Hba_04852"/>
    <property type="gene ID" value="Hba_04852"/>
</dbReference>
<dbReference type="Pfam" id="PF00128">
    <property type="entry name" value="Alpha-amylase"/>
    <property type="match status" value="1"/>
</dbReference>
<sequence>MAATEALMAEEGMSGQAVFVKNGEKVSFELESKTYCRKLYLQYLYTFLTFKSIYNYMYIVMDLPVSTVSLNHSWFRDGESAVFITAKSDTAAFNNPNFYDFNGDNSTKYLGYPTAANPVLNWQNDKVRITVFDAVKKFLLLGIDGFHIDHISRLAVDLEGVPDHDKAISILKELTSTIKKFIASHEVLQNKKIVLFSSLRDIEDLHVKAKETGDLHYIIDNSFASLSNEKCYNGISKCVHEALTNAYLRYQENSYTPYWQFSNPDSSRLASRFDADTANLLTFMQLTLPGALSLYYGQELGLSDVGNPSTQRGIMQWNPSGSDHHGFLSKSDENLGKLFFAESDDIKEEDNFENQFALEKSPLKVYQKLAKMRQRDESLIVGSTVRDAVDGDVIIYSRFVKGKNATSVGSVFIVALNYGTNEVKVDFSEHNTSEILPVNKKLSNAEIAAVTPGVHEYRILLKL</sequence>
<dbReference type="SMART" id="SM00642">
    <property type="entry name" value="Aamy"/>
    <property type="match status" value="1"/>
</dbReference>
<dbReference type="PANTHER" id="PTHR10357">
    <property type="entry name" value="ALPHA-AMYLASE FAMILY MEMBER"/>
    <property type="match status" value="1"/>
</dbReference>
<dbReference type="GO" id="GO:0005975">
    <property type="term" value="P:carbohydrate metabolic process"/>
    <property type="evidence" value="ECO:0007669"/>
    <property type="project" value="InterPro"/>
</dbReference>
<dbReference type="PANTHER" id="PTHR10357:SF179">
    <property type="entry name" value="NEUTRAL AND BASIC AMINO ACID TRANSPORT PROTEIN RBAT"/>
    <property type="match status" value="1"/>
</dbReference>
<feature type="domain" description="Glycosyl hydrolase family 13 catalytic" evidence="1">
    <location>
        <begin position="27"/>
        <end position="347"/>
    </location>
</feature>
<dbReference type="InterPro" id="IPR017853">
    <property type="entry name" value="GH"/>
</dbReference>
<evidence type="ECO:0000313" key="3">
    <source>
        <dbReference type="WBParaSite" id="Hba_04852"/>
    </source>
</evidence>